<keyword evidence="4 7" id="KW-0812">Transmembrane</keyword>
<feature type="transmembrane region" description="Helical" evidence="7">
    <location>
        <begin position="333"/>
        <end position="355"/>
    </location>
</feature>
<dbReference type="SUPFAM" id="SSF103473">
    <property type="entry name" value="MFS general substrate transporter"/>
    <property type="match status" value="1"/>
</dbReference>
<dbReference type="Pfam" id="PF07690">
    <property type="entry name" value="MFS_1"/>
    <property type="match status" value="1"/>
</dbReference>
<evidence type="ECO:0000313" key="10">
    <source>
        <dbReference type="Proteomes" id="UP000267430"/>
    </source>
</evidence>
<sequence length="398" mass="43908">MMNQTILFWVLVSIVGISGFSQGMLLPLIAIIFENDGVSSSLNGLHATGLYVGILLASPFMEAPLRKFGYKPLILFGGLAVIISLALFPVWKSFWFWFLLRLLIGIGDHMLHFATQTWITAISPEHKRGRNISVYGLFFSVGFAVGPLMTKLVEMNEALPFMITSIISLITWFSVYLLKNERPEHDHEIETSSFFGTLRRFSKVSKYAWVAFLPPFGYGFLEASLNGNFPVYALRSGIDLSMVSIIIPAFSAGSLITQIPLGMMSDKYGRRKILLFILFSGFLIFLAAGFLNGSAIGLFLCFLLSGMVVGSTFSLGISYMADLLPKTLLPTGNLLCGIFFSLGSISGPFIGGMVIQFLKGGSFFFVISFMLLLIFSALLLFKEHADHYQQLESGTASK</sequence>
<dbReference type="GO" id="GO:0005886">
    <property type="term" value="C:plasma membrane"/>
    <property type="evidence" value="ECO:0007669"/>
    <property type="project" value="UniProtKB-SubCell"/>
</dbReference>
<gene>
    <name evidence="9" type="ORF">ELQ35_19905</name>
</gene>
<name>A0A3S0TRE7_9BACI</name>
<feature type="transmembrane region" description="Helical" evidence="7">
    <location>
        <begin position="241"/>
        <end position="261"/>
    </location>
</feature>
<dbReference type="OrthoDB" id="478565at2"/>
<feature type="domain" description="Major facilitator superfamily (MFS) profile" evidence="8">
    <location>
        <begin position="7"/>
        <end position="385"/>
    </location>
</feature>
<dbReference type="PROSITE" id="PS50850">
    <property type="entry name" value="MFS"/>
    <property type="match status" value="1"/>
</dbReference>
<feature type="transmembrane region" description="Helical" evidence="7">
    <location>
        <begin position="132"/>
        <end position="153"/>
    </location>
</feature>
<dbReference type="EMBL" id="RYZZ01000040">
    <property type="protein sequence ID" value="RUQ25520.1"/>
    <property type="molecule type" value="Genomic_DNA"/>
</dbReference>
<evidence type="ECO:0000256" key="6">
    <source>
        <dbReference type="ARBA" id="ARBA00023136"/>
    </source>
</evidence>
<evidence type="ECO:0000259" key="8">
    <source>
        <dbReference type="PROSITE" id="PS50850"/>
    </source>
</evidence>
<dbReference type="GO" id="GO:0022857">
    <property type="term" value="F:transmembrane transporter activity"/>
    <property type="evidence" value="ECO:0007669"/>
    <property type="project" value="InterPro"/>
</dbReference>
<dbReference type="InterPro" id="IPR020846">
    <property type="entry name" value="MFS_dom"/>
</dbReference>
<proteinExistence type="predicted"/>
<dbReference type="Gene3D" id="1.20.1250.20">
    <property type="entry name" value="MFS general substrate transporter like domains"/>
    <property type="match status" value="2"/>
</dbReference>
<feature type="transmembrane region" description="Helical" evidence="7">
    <location>
        <begin position="68"/>
        <end position="88"/>
    </location>
</feature>
<evidence type="ECO:0000256" key="5">
    <source>
        <dbReference type="ARBA" id="ARBA00022989"/>
    </source>
</evidence>
<dbReference type="CDD" id="cd17477">
    <property type="entry name" value="MFS_YcaD_like"/>
    <property type="match status" value="1"/>
</dbReference>
<dbReference type="PANTHER" id="PTHR23521">
    <property type="entry name" value="TRANSPORTER MFS SUPERFAMILY"/>
    <property type="match status" value="1"/>
</dbReference>
<dbReference type="AlphaFoldDB" id="A0A3S0TRE7"/>
<feature type="transmembrane region" description="Helical" evidence="7">
    <location>
        <begin position="94"/>
        <end position="111"/>
    </location>
</feature>
<dbReference type="Proteomes" id="UP000267430">
    <property type="component" value="Unassembled WGS sequence"/>
</dbReference>
<dbReference type="InterPro" id="IPR011701">
    <property type="entry name" value="MFS"/>
</dbReference>
<evidence type="ECO:0000256" key="4">
    <source>
        <dbReference type="ARBA" id="ARBA00022692"/>
    </source>
</evidence>
<dbReference type="InterPro" id="IPR036259">
    <property type="entry name" value="MFS_trans_sf"/>
</dbReference>
<reference evidence="9 10" key="1">
    <citation type="submission" date="2018-12" db="EMBL/GenBank/DDBJ databases">
        <title>Bacillus chawlae sp. nov., Bacillus glennii sp. nov., and Bacillus saganii sp. nov. Isolated from the Vehicle Assembly Building at Kennedy Space Center where the Viking Spacecraft were Assembled.</title>
        <authorList>
            <person name="Seuylemezian A."/>
            <person name="Vaishampayan P."/>
        </authorList>
    </citation>
    <scope>NUCLEOTIDE SEQUENCE [LARGE SCALE GENOMIC DNA]</scope>
    <source>
        <strain evidence="9 10">L5</strain>
    </source>
</reference>
<comment type="subcellular location">
    <subcellularLocation>
        <location evidence="1">Cell membrane</location>
        <topology evidence="1">Multi-pass membrane protein</topology>
    </subcellularLocation>
</comment>
<feature type="transmembrane region" description="Helical" evidence="7">
    <location>
        <begin position="45"/>
        <end position="61"/>
    </location>
</feature>
<feature type="transmembrane region" description="Helical" evidence="7">
    <location>
        <begin position="361"/>
        <end position="381"/>
    </location>
</feature>
<dbReference type="InterPro" id="IPR047200">
    <property type="entry name" value="MFS_YcaD-like"/>
</dbReference>
<evidence type="ECO:0000256" key="3">
    <source>
        <dbReference type="ARBA" id="ARBA00022475"/>
    </source>
</evidence>
<dbReference type="RefSeq" id="WP_126866928.1">
    <property type="nucleotide sequence ID" value="NZ_JAUSTX010000017.1"/>
</dbReference>
<keyword evidence="3" id="KW-1003">Cell membrane</keyword>
<evidence type="ECO:0000256" key="1">
    <source>
        <dbReference type="ARBA" id="ARBA00004651"/>
    </source>
</evidence>
<dbReference type="PANTHER" id="PTHR23521:SF2">
    <property type="entry name" value="TRANSPORTER MFS SUPERFAMILY"/>
    <property type="match status" value="1"/>
</dbReference>
<keyword evidence="2" id="KW-0813">Transport</keyword>
<protein>
    <submittedName>
        <fullName evidence="9">MFS transporter</fullName>
    </submittedName>
</protein>
<keyword evidence="5 7" id="KW-1133">Transmembrane helix</keyword>
<organism evidence="9 10">
    <name type="scientific">Peribacillus cavernae</name>
    <dbReference type="NCBI Taxonomy" id="1674310"/>
    <lineage>
        <taxon>Bacteria</taxon>
        <taxon>Bacillati</taxon>
        <taxon>Bacillota</taxon>
        <taxon>Bacilli</taxon>
        <taxon>Bacillales</taxon>
        <taxon>Bacillaceae</taxon>
        <taxon>Peribacillus</taxon>
    </lineage>
</organism>
<comment type="caution">
    <text evidence="9">The sequence shown here is derived from an EMBL/GenBank/DDBJ whole genome shotgun (WGS) entry which is preliminary data.</text>
</comment>
<feature type="transmembrane region" description="Helical" evidence="7">
    <location>
        <begin position="7"/>
        <end position="33"/>
    </location>
</feature>
<feature type="transmembrane region" description="Helical" evidence="7">
    <location>
        <begin position="204"/>
        <end position="221"/>
    </location>
</feature>
<feature type="transmembrane region" description="Helical" evidence="7">
    <location>
        <begin position="159"/>
        <end position="178"/>
    </location>
</feature>
<evidence type="ECO:0000256" key="2">
    <source>
        <dbReference type="ARBA" id="ARBA00022448"/>
    </source>
</evidence>
<feature type="transmembrane region" description="Helical" evidence="7">
    <location>
        <begin position="273"/>
        <end position="291"/>
    </location>
</feature>
<keyword evidence="6 7" id="KW-0472">Membrane</keyword>
<accession>A0A3S0TRE7</accession>
<evidence type="ECO:0000256" key="7">
    <source>
        <dbReference type="SAM" id="Phobius"/>
    </source>
</evidence>
<evidence type="ECO:0000313" key="9">
    <source>
        <dbReference type="EMBL" id="RUQ25520.1"/>
    </source>
</evidence>
<keyword evidence="10" id="KW-1185">Reference proteome</keyword>
<feature type="transmembrane region" description="Helical" evidence="7">
    <location>
        <begin position="297"/>
        <end position="321"/>
    </location>
</feature>